<evidence type="ECO:0000256" key="5">
    <source>
        <dbReference type="NCBIfam" id="TIGR00020"/>
    </source>
</evidence>
<comment type="PTM">
    <text evidence="4">Methylated by PrmC. Methylation increases the termination efficiency of RF2.</text>
</comment>
<dbReference type="EMBL" id="PFAK01000045">
    <property type="protein sequence ID" value="PIR96142.1"/>
    <property type="molecule type" value="Genomic_DNA"/>
</dbReference>
<sequence length="364" mass="41987">MNELIRRLESLKSEIINLKSNLNLPQKEQRILELEDQMQGKDFWADNQNAQKVSQEHSQLKTFYEFWVNLEKNTVEILDLVKNNRDESVETLDYLKKQTDDLETQYKKNRFVALLSKKYDDHNAIFSIHSGAGGVDAQDWAEILLRMILRYCEKKGLAADTLEINHGEQGGVKSAVVEVNGLYAFGFLKSEAGVHRLVRLSPFNPAHTRETSFALMEILPELEEKENLNIDPKDLKIEANTASGHGGQSVNTTYSAIRITHIPTGIKVSIQNERSQHQNREVAMKILMSRLKTREEENLQKEKQAIRGEFKSAEWGNQIRSYVLHPYKMVKDHRTHFETSDPDSVLDGELDEFVEKYLEMTIQK</sequence>
<evidence type="ECO:0000313" key="8">
    <source>
        <dbReference type="Proteomes" id="UP000230922"/>
    </source>
</evidence>
<dbReference type="SUPFAM" id="SSF75620">
    <property type="entry name" value="Release factor"/>
    <property type="match status" value="1"/>
</dbReference>
<accession>A0A2H0VAL3</accession>
<feature type="domain" description="Peptide chain release factor" evidence="6">
    <location>
        <begin position="79"/>
        <end position="191"/>
    </location>
</feature>
<dbReference type="AlphaFoldDB" id="A0A2H0VAL3"/>
<keyword evidence="3 4" id="KW-0648">Protein biosynthesis</keyword>
<evidence type="ECO:0000313" key="7">
    <source>
        <dbReference type="EMBL" id="PIR96142.1"/>
    </source>
</evidence>
<dbReference type="GO" id="GO:0016149">
    <property type="term" value="F:translation release factor activity, codon specific"/>
    <property type="evidence" value="ECO:0007669"/>
    <property type="project" value="UniProtKB-UniRule"/>
</dbReference>
<comment type="subcellular location">
    <subcellularLocation>
        <location evidence="4">Cytoplasm</location>
    </subcellularLocation>
</comment>
<dbReference type="InterPro" id="IPR000352">
    <property type="entry name" value="Pep_chain_release_fac_I"/>
</dbReference>
<evidence type="ECO:0000256" key="2">
    <source>
        <dbReference type="ARBA" id="ARBA00022481"/>
    </source>
</evidence>
<gene>
    <name evidence="4" type="primary">prfB</name>
    <name evidence="7" type="ORF">COT92_02700</name>
</gene>
<dbReference type="PANTHER" id="PTHR43116">
    <property type="entry name" value="PEPTIDE CHAIN RELEASE FACTOR 2"/>
    <property type="match status" value="1"/>
</dbReference>
<dbReference type="Pfam" id="PF00472">
    <property type="entry name" value="RF-1"/>
    <property type="match status" value="1"/>
</dbReference>
<dbReference type="GO" id="GO:0005737">
    <property type="term" value="C:cytoplasm"/>
    <property type="evidence" value="ECO:0007669"/>
    <property type="project" value="UniProtKB-SubCell"/>
</dbReference>
<keyword evidence="2 4" id="KW-0488">Methylation</keyword>
<dbReference type="Gene3D" id="3.30.160.20">
    <property type="match status" value="1"/>
</dbReference>
<comment type="caution">
    <text evidence="7">The sequence shown here is derived from an EMBL/GenBank/DDBJ whole genome shotgun (WGS) entry which is preliminary data.</text>
</comment>
<name>A0A2H0VAL3_9BACT</name>
<comment type="function">
    <text evidence="4">Peptide chain release factor 2 directs the termination of translation in response to the peptide chain termination codons UGA and UAA.</text>
</comment>
<reference evidence="8" key="1">
    <citation type="submission" date="2017-09" db="EMBL/GenBank/DDBJ databases">
        <title>Depth-based differentiation of microbial function through sediment-hosted aquifers and enrichment of novel symbionts in the deep terrestrial subsurface.</title>
        <authorList>
            <person name="Probst A.J."/>
            <person name="Ladd B."/>
            <person name="Jarett J.K."/>
            <person name="Geller-Mcgrath D.E."/>
            <person name="Sieber C.M.K."/>
            <person name="Emerson J.B."/>
            <person name="Anantharaman K."/>
            <person name="Thomas B.C."/>
            <person name="Malmstrom R."/>
            <person name="Stieglmeier M."/>
            <person name="Klingl A."/>
            <person name="Woyke T."/>
            <person name="Ryan C.M."/>
            <person name="Banfield J.F."/>
        </authorList>
    </citation>
    <scope>NUCLEOTIDE SEQUENCE [LARGE SCALE GENOMIC DNA]</scope>
</reference>
<dbReference type="InterPro" id="IPR045853">
    <property type="entry name" value="Pep_chain_release_fac_I_sf"/>
</dbReference>
<evidence type="ECO:0000256" key="3">
    <source>
        <dbReference type="ARBA" id="ARBA00022917"/>
    </source>
</evidence>
<dbReference type="PANTHER" id="PTHR43116:SF3">
    <property type="entry name" value="CLASS I PEPTIDE CHAIN RELEASE FACTOR"/>
    <property type="match status" value="1"/>
</dbReference>
<protein>
    <recommendedName>
        <fullName evidence="4 5">Peptide chain release factor 2</fullName>
        <shortName evidence="4">RF-2</shortName>
    </recommendedName>
</protein>
<feature type="modified residue" description="N5-methylglutamine" evidence="4">
    <location>
        <position position="248"/>
    </location>
</feature>
<dbReference type="Gene3D" id="1.20.58.410">
    <property type="entry name" value="Release factor"/>
    <property type="match status" value="1"/>
</dbReference>
<comment type="similarity">
    <text evidence="1 4">Belongs to the prokaryotic/mitochondrial release factor family.</text>
</comment>
<organism evidence="7 8">
    <name type="scientific">Candidatus Doudnabacteria bacterium CG10_big_fil_rev_8_21_14_0_10_42_18</name>
    <dbReference type="NCBI Taxonomy" id="1974552"/>
    <lineage>
        <taxon>Bacteria</taxon>
        <taxon>Candidatus Doudnaibacteriota</taxon>
    </lineage>
</organism>
<dbReference type="NCBIfam" id="TIGR00020">
    <property type="entry name" value="prfB"/>
    <property type="match status" value="1"/>
</dbReference>
<evidence type="ECO:0000256" key="1">
    <source>
        <dbReference type="ARBA" id="ARBA00010835"/>
    </source>
</evidence>
<dbReference type="InterPro" id="IPR004374">
    <property type="entry name" value="PrfB"/>
</dbReference>
<keyword evidence="4" id="KW-0963">Cytoplasm</keyword>
<dbReference type="Gene3D" id="3.30.70.1660">
    <property type="match status" value="1"/>
</dbReference>
<dbReference type="Proteomes" id="UP000230922">
    <property type="component" value="Unassembled WGS sequence"/>
</dbReference>
<dbReference type="HAMAP" id="MF_00094">
    <property type="entry name" value="Rel_fac_2"/>
    <property type="match status" value="1"/>
</dbReference>
<dbReference type="Pfam" id="PF03462">
    <property type="entry name" value="PCRF"/>
    <property type="match status" value="1"/>
</dbReference>
<proteinExistence type="inferred from homology"/>
<dbReference type="InterPro" id="IPR005139">
    <property type="entry name" value="PCRF"/>
</dbReference>
<evidence type="ECO:0000259" key="6">
    <source>
        <dbReference type="SMART" id="SM00937"/>
    </source>
</evidence>
<evidence type="ECO:0000256" key="4">
    <source>
        <dbReference type="HAMAP-Rule" id="MF_00094"/>
    </source>
</evidence>
<dbReference type="FunFam" id="3.30.160.20:FF:000004">
    <property type="entry name" value="Peptide chain release factor 1"/>
    <property type="match status" value="1"/>
</dbReference>
<dbReference type="SMART" id="SM00937">
    <property type="entry name" value="PCRF"/>
    <property type="match status" value="1"/>
</dbReference>